<gene>
    <name evidence="3" type="ORF">DC041_0001186</name>
</gene>
<dbReference type="AlphaFoldDB" id="A0A430QGH5"/>
<evidence type="ECO:0000259" key="2">
    <source>
        <dbReference type="PROSITE" id="PS50057"/>
    </source>
</evidence>
<proteinExistence type="predicted"/>
<dbReference type="Pfam" id="PF00373">
    <property type="entry name" value="FERM_M"/>
    <property type="match status" value="1"/>
</dbReference>
<dbReference type="Proteomes" id="UP000290809">
    <property type="component" value="Unassembled WGS sequence"/>
</dbReference>
<accession>A0A430QGH5</accession>
<dbReference type="Gene3D" id="1.20.80.10">
    <property type="match status" value="1"/>
</dbReference>
<evidence type="ECO:0000313" key="3">
    <source>
        <dbReference type="EMBL" id="RTG86784.1"/>
    </source>
</evidence>
<dbReference type="InterPro" id="IPR035963">
    <property type="entry name" value="FERM_2"/>
</dbReference>
<dbReference type="EMBL" id="QMKO01001760">
    <property type="protein sequence ID" value="RTG86784.1"/>
    <property type="molecule type" value="Genomic_DNA"/>
</dbReference>
<feature type="transmembrane region" description="Helical" evidence="1">
    <location>
        <begin position="132"/>
        <end position="152"/>
    </location>
</feature>
<keyword evidence="1" id="KW-1133">Transmembrane helix</keyword>
<dbReference type="STRING" id="6184.A0A430QGH5"/>
<name>A0A430QGH5_SCHBO</name>
<dbReference type="InterPro" id="IPR019748">
    <property type="entry name" value="FERM_central"/>
</dbReference>
<dbReference type="InterPro" id="IPR000299">
    <property type="entry name" value="FERM_domain"/>
</dbReference>
<comment type="caution">
    <text evidence="3">The sequence shown here is derived from an EMBL/GenBank/DDBJ whole genome shotgun (WGS) entry which is preliminary data.</text>
</comment>
<dbReference type="InterPro" id="IPR014352">
    <property type="entry name" value="FERM/acyl-CoA-bd_prot_sf"/>
</dbReference>
<protein>
    <recommendedName>
        <fullName evidence="2">FERM domain-containing protein</fullName>
    </recommendedName>
</protein>
<keyword evidence="1" id="KW-0472">Membrane</keyword>
<dbReference type="PANTHER" id="PTHR23280:SF32">
    <property type="entry name" value="FI22325P1"/>
    <property type="match status" value="1"/>
</dbReference>
<dbReference type="SUPFAM" id="SSF47031">
    <property type="entry name" value="Second domain of FERM"/>
    <property type="match status" value="1"/>
</dbReference>
<feature type="domain" description="FERM" evidence="2">
    <location>
        <begin position="1"/>
        <end position="163"/>
    </location>
</feature>
<reference evidence="3 4" key="1">
    <citation type="journal article" date="2019" name="PLoS Pathog.">
        <title>Genome sequence of the bovine parasite Schistosoma bovis Tanzania.</title>
        <authorList>
            <person name="Oey H."/>
            <person name="Zakrzewski M."/>
            <person name="Gobert G."/>
            <person name="Gravermann K."/>
            <person name="Stoye J."/>
            <person name="Jones M."/>
            <person name="Mcmanus D."/>
            <person name="Krause L."/>
        </authorList>
    </citation>
    <scope>NUCLEOTIDE SEQUENCE [LARGE SCALE GENOMIC DNA]</scope>
    <source>
        <strain evidence="3 4">TAN1997</strain>
    </source>
</reference>
<organism evidence="3 4">
    <name type="scientific">Schistosoma bovis</name>
    <name type="common">Blood fluke</name>
    <dbReference type="NCBI Taxonomy" id="6184"/>
    <lineage>
        <taxon>Eukaryota</taxon>
        <taxon>Metazoa</taxon>
        <taxon>Spiralia</taxon>
        <taxon>Lophotrochozoa</taxon>
        <taxon>Platyhelminthes</taxon>
        <taxon>Trematoda</taxon>
        <taxon>Digenea</taxon>
        <taxon>Strigeidida</taxon>
        <taxon>Schistosomatoidea</taxon>
        <taxon>Schistosomatidae</taxon>
        <taxon>Schistosoma</taxon>
    </lineage>
</organism>
<dbReference type="CDD" id="cd14473">
    <property type="entry name" value="FERM_B-lobe"/>
    <property type="match status" value="1"/>
</dbReference>
<sequence length="163" mass="18969">MYIVVYFCLIINNVFFIENTIRYLLYLQLRRDLHSGRLIGRNLEMHVLAACILQAEIGDYDILLDYLGPEGSLADLKMFANITPKTESKIVEIYKSFKGMSMSDAENKFLENAAKFETYGIEPLYVQVCLRLSLLLLFFRTYLLIIILLTLLRCDYNHHLKLG</sequence>
<dbReference type="PROSITE" id="PS50057">
    <property type="entry name" value="FERM_3"/>
    <property type="match status" value="1"/>
</dbReference>
<dbReference type="GO" id="GO:0005856">
    <property type="term" value="C:cytoskeleton"/>
    <property type="evidence" value="ECO:0007669"/>
    <property type="project" value="TreeGrafter"/>
</dbReference>
<keyword evidence="1" id="KW-0812">Transmembrane</keyword>
<dbReference type="PANTHER" id="PTHR23280">
    <property type="entry name" value="4.1 G PROTEIN"/>
    <property type="match status" value="1"/>
</dbReference>
<keyword evidence="4" id="KW-1185">Reference proteome</keyword>
<dbReference type="GO" id="GO:0031032">
    <property type="term" value="P:actomyosin structure organization"/>
    <property type="evidence" value="ECO:0007669"/>
    <property type="project" value="TreeGrafter"/>
</dbReference>
<evidence type="ECO:0000256" key="1">
    <source>
        <dbReference type="SAM" id="Phobius"/>
    </source>
</evidence>
<evidence type="ECO:0000313" key="4">
    <source>
        <dbReference type="Proteomes" id="UP000290809"/>
    </source>
</evidence>